<dbReference type="InterPro" id="IPR036316">
    <property type="entry name" value="Pili_assmbl_chap_C_dom_sf"/>
</dbReference>
<dbReference type="Pfam" id="PF02753">
    <property type="entry name" value="PapD_C"/>
    <property type="match status" value="1"/>
</dbReference>
<sequence length="236" mass="25952">MQGQVFFLFFLLASATAQAAVQFDGTRVIYPAAKREVTLALTNNASGPRLLQAWMDDGNPDLRPETGKVPFIVTPPVFRLNAEKGQSLRIRFTGGKVPQDRESVWWLNVLEVQPKTERGAKNPNLVHFPVRTRLKVFYRPAGLPGTPGGAVNTLRWRLSREAGAMKIICENPSAFNVSLARISLYATDRPNEEVKGMCLAKGSAAFTLEGTETGKVYFTTISDYGGFARHSAVYTG</sequence>
<reference evidence="9" key="1">
    <citation type="journal article" date="2018" name="Genome Biol.">
        <title>SKESA: strategic k-mer extension for scrupulous assemblies.</title>
        <authorList>
            <person name="Souvorov A."/>
            <person name="Agarwala R."/>
            <person name="Lipman D.J."/>
        </authorList>
    </citation>
    <scope>NUCLEOTIDE SEQUENCE</scope>
    <source>
        <strain evidence="9">CAVp300</strain>
    </source>
</reference>
<dbReference type="PANTHER" id="PTHR30251:SF2">
    <property type="entry name" value="FIMBRIAL CHAPERONE YADV-RELATED"/>
    <property type="match status" value="1"/>
</dbReference>
<dbReference type="PRINTS" id="PR00969">
    <property type="entry name" value="CHAPERONPILI"/>
</dbReference>
<dbReference type="InterPro" id="IPR016147">
    <property type="entry name" value="Pili_assmbl_chaperone_N"/>
</dbReference>
<evidence type="ECO:0000313" key="9">
    <source>
        <dbReference type="EMBL" id="HAT3582900.1"/>
    </source>
</evidence>
<dbReference type="InterPro" id="IPR008962">
    <property type="entry name" value="PapD-like_sf"/>
</dbReference>
<evidence type="ECO:0000256" key="4">
    <source>
        <dbReference type="ARBA" id="ARBA00022764"/>
    </source>
</evidence>
<feature type="chain" id="PRO_5040194669" evidence="6">
    <location>
        <begin position="20"/>
        <end position="236"/>
    </location>
</feature>
<evidence type="ECO:0000256" key="2">
    <source>
        <dbReference type="ARBA" id="ARBA00007399"/>
    </source>
</evidence>
<evidence type="ECO:0000256" key="1">
    <source>
        <dbReference type="ARBA" id="ARBA00004418"/>
    </source>
</evidence>
<dbReference type="InterPro" id="IPR050643">
    <property type="entry name" value="Periplasmic_pilus_chap"/>
</dbReference>
<evidence type="ECO:0000259" key="7">
    <source>
        <dbReference type="Pfam" id="PF00345"/>
    </source>
</evidence>
<feature type="domain" description="Pili assembly chaperone C-terminal" evidence="8">
    <location>
        <begin position="170"/>
        <end position="226"/>
    </location>
</feature>
<dbReference type="GO" id="GO:0071555">
    <property type="term" value="P:cell wall organization"/>
    <property type="evidence" value="ECO:0007669"/>
    <property type="project" value="InterPro"/>
</dbReference>
<dbReference type="Gene3D" id="2.60.40.10">
    <property type="entry name" value="Immunoglobulins"/>
    <property type="match status" value="2"/>
</dbReference>
<dbReference type="InterPro" id="IPR001829">
    <property type="entry name" value="Pili_assmbl_chaperone_bac"/>
</dbReference>
<comment type="caution">
    <text evidence="9">The sequence shown here is derived from an EMBL/GenBank/DDBJ whole genome shotgun (WGS) entry which is preliminary data.</text>
</comment>
<reference evidence="9" key="2">
    <citation type="submission" date="2020-10" db="EMBL/GenBank/DDBJ databases">
        <authorList>
            <consortium name="NCBI Pathogen Detection Project"/>
        </authorList>
    </citation>
    <scope>NUCLEOTIDE SEQUENCE</scope>
    <source>
        <strain evidence="9">CAVp300</strain>
    </source>
</reference>
<protein>
    <submittedName>
        <fullName evidence="9">Molecular chaperone</fullName>
    </submittedName>
</protein>
<evidence type="ECO:0000259" key="8">
    <source>
        <dbReference type="Pfam" id="PF02753"/>
    </source>
</evidence>
<dbReference type="Proteomes" id="UP000867740">
    <property type="component" value="Unassembled WGS sequence"/>
</dbReference>
<dbReference type="AlphaFoldDB" id="A0A9P3TCP3"/>
<evidence type="ECO:0000256" key="3">
    <source>
        <dbReference type="ARBA" id="ARBA00022729"/>
    </source>
</evidence>
<dbReference type="InterPro" id="IPR016148">
    <property type="entry name" value="Pili_assmbl_chaperone_C"/>
</dbReference>
<name>A0A9P3TCP3_KLUIN</name>
<comment type="similarity">
    <text evidence="2">Belongs to the periplasmic pilus chaperone family.</text>
</comment>
<keyword evidence="5" id="KW-0143">Chaperone</keyword>
<accession>A0A9P3TCP3</accession>
<proteinExistence type="inferred from homology"/>
<feature type="signal peptide" evidence="6">
    <location>
        <begin position="1"/>
        <end position="19"/>
    </location>
</feature>
<organism evidence="9 10">
    <name type="scientific">Kluyvera intermedia</name>
    <name type="common">Enterobacter intermedius</name>
    <dbReference type="NCBI Taxonomy" id="61648"/>
    <lineage>
        <taxon>Bacteria</taxon>
        <taxon>Pseudomonadati</taxon>
        <taxon>Pseudomonadota</taxon>
        <taxon>Gammaproteobacteria</taxon>
        <taxon>Enterobacterales</taxon>
        <taxon>Enterobacteriaceae</taxon>
        <taxon>Kluyvera</taxon>
    </lineage>
</organism>
<dbReference type="EMBL" id="DACSUM010000027">
    <property type="protein sequence ID" value="HAT3582900.1"/>
    <property type="molecule type" value="Genomic_DNA"/>
</dbReference>
<evidence type="ECO:0000256" key="6">
    <source>
        <dbReference type="SAM" id="SignalP"/>
    </source>
</evidence>
<dbReference type="SUPFAM" id="SSF49354">
    <property type="entry name" value="PapD-like"/>
    <property type="match status" value="1"/>
</dbReference>
<gene>
    <name evidence="9" type="ORF">I8531_003226</name>
</gene>
<dbReference type="SUPFAM" id="SSF49584">
    <property type="entry name" value="Periplasmic chaperone C-domain"/>
    <property type="match status" value="1"/>
</dbReference>
<comment type="subcellular location">
    <subcellularLocation>
        <location evidence="1">Periplasm</location>
    </subcellularLocation>
</comment>
<evidence type="ECO:0000256" key="5">
    <source>
        <dbReference type="ARBA" id="ARBA00023186"/>
    </source>
</evidence>
<keyword evidence="4" id="KW-0574">Periplasm</keyword>
<dbReference type="Pfam" id="PF00345">
    <property type="entry name" value="PapD_N"/>
    <property type="match status" value="1"/>
</dbReference>
<dbReference type="RefSeq" id="WP_047370160.1">
    <property type="nucleotide sequence ID" value="NZ_CABMNU010000005.1"/>
</dbReference>
<keyword evidence="3 6" id="KW-0732">Signal</keyword>
<dbReference type="GO" id="GO:0030288">
    <property type="term" value="C:outer membrane-bounded periplasmic space"/>
    <property type="evidence" value="ECO:0007669"/>
    <property type="project" value="InterPro"/>
</dbReference>
<evidence type="ECO:0000313" key="10">
    <source>
        <dbReference type="Proteomes" id="UP000867740"/>
    </source>
</evidence>
<dbReference type="PANTHER" id="PTHR30251">
    <property type="entry name" value="PILUS ASSEMBLY CHAPERONE"/>
    <property type="match status" value="1"/>
</dbReference>
<dbReference type="InterPro" id="IPR013783">
    <property type="entry name" value="Ig-like_fold"/>
</dbReference>
<feature type="domain" description="Pili assembly chaperone N-terminal" evidence="7">
    <location>
        <begin position="21"/>
        <end position="143"/>
    </location>
</feature>